<comment type="caution">
    <text evidence="2">The sequence shown here is derived from an EMBL/GenBank/DDBJ whole genome shotgun (WGS) entry which is preliminary data.</text>
</comment>
<dbReference type="GO" id="GO:0016787">
    <property type="term" value="F:hydrolase activity"/>
    <property type="evidence" value="ECO:0007669"/>
    <property type="project" value="InterPro"/>
</dbReference>
<dbReference type="Proteomes" id="UP000823936">
    <property type="component" value="Unassembled WGS sequence"/>
</dbReference>
<evidence type="ECO:0000313" key="3">
    <source>
        <dbReference type="Proteomes" id="UP000823936"/>
    </source>
</evidence>
<accession>A0A9D1PTC4</accession>
<dbReference type="InterPro" id="IPR051693">
    <property type="entry name" value="UPF0046_metallophosphoest"/>
</dbReference>
<dbReference type="InterPro" id="IPR029052">
    <property type="entry name" value="Metallo-depent_PP-like"/>
</dbReference>
<reference evidence="2" key="1">
    <citation type="journal article" date="2021" name="PeerJ">
        <title>Extensive microbial diversity within the chicken gut microbiome revealed by metagenomics and culture.</title>
        <authorList>
            <person name="Gilroy R."/>
            <person name="Ravi A."/>
            <person name="Getino M."/>
            <person name="Pursley I."/>
            <person name="Horton D.L."/>
            <person name="Alikhan N.F."/>
            <person name="Baker D."/>
            <person name="Gharbi K."/>
            <person name="Hall N."/>
            <person name="Watson M."/>
            <person name="Adriaenssens E.M."/>
            <person name="Foster-Nyarko E."/>
            <person name="Jarju S."/>
            <person name="Secka A."/>
            <person name="Antonio M."/>
            <person name="Oren A."/>
            <person name="Chaudhuri R.R."/>
            <person name="La Ragione R."/>
            <person name="Hildebrand F."/>
            <person name="Pallen M.J."/>
        </authorList>
    </citation>
    <scope>NUCLEOTIDE SEQUENCE</scope>
    <source>
        <strain evidence="2">Gambia11-129</strain>
    </source>
</reference>
<organism evidence="2 3">
    <name type="scientific">Candidatus Ornithospirochaeta avicola</name>
    <dbReference type="NCBI Taxonomy" id="2840896"/>
    <lineage>
        <taxon>Bacteria</taxon>
        <taxon>Pseudomonadati</taxon>
        <taxon>Spirochaetota</taxon>
        <taxon>Spirochaetia</taxon>
        <taxon>Spirochaetales</taxon>
        <taxon>Spirochaetaceae</taxon>
        <taxon>Spirochaetaceae incertae sedis</taxon>
        <taxon>Candidatus Ornithospirochaeta</taxon>
    </lineage>
</organism>
<sequence>MKILCISDATDALIYSTNAPVRYADIDFVISAGDLPLRYYDYIQTILKKDVYYVYGNHNLEGFRAQMKGRTTVGNMFAYQSPVTYDGFFLDGKIIYLKKYDLLIGGLGGSMHYNGGDSQYTESQMRARMIKMVPRLIYNKIRYGRYLDILITHAPPYKIGDGEDLCHKGFSSFLRFMEKVRPSYLLHGHVHLIDMNDRRETKYEDTTVINVYKNYILEIER</sequence>
<dbReference type="InterPro" id="IPR004843">
    <property type="entry name" value="Calcineurin-like_PHP"/>
</dbReference>
<evidence type="ECO:0000313" key="2">
    <source>
        <dbReference type="EMBL" id="HIV98860.1"/>
    </source>
</evidence>
<gene>
    <name evidence="2" type="ORF">IAB12_03645</name>
</gene>
<protein>
    <submittedName>
        <fullName evidence="2">Metallophosphoesterase</fullName>
    </submittedName>
</protein>
<dbReference type="SUPFAM" id="SSF56300">
    <property type="entry name" value="Metallo-dependent phosphatases"/>
    <property type="match status" value="1"/>
</dbReference>
<dbReference type="CDD" id="cd00838">
    <property type="entry name" value="MPP_superfamily"/>
    <property type="match status" value="1"/>
</dbReference>
<dbReference type="AlphaFoldDB" id="A0A9D1PTC4"/>
<reference evidence="2" key="2">
    <citation type="submission" date="2021-04" db="EMBL/GenBank/DDBJ databases">
        <authorList>
            <person name="Gilroy R."/>
        </authorList>
    </citation>
    <scope>NUCLEOTIDE SEQUENCE</scope>
    <source>
        <strain evidence="2">Gambia11-129</strain>
    </source>
</reference>
<name>A0A9D1PTC4_9SPIO</name>
<dbReference type="EMBL" id="DXHU01000015">
    <property type="protein sequence ID" value="HIV98860.1"/>
    <property type="molecule type" value="Genomic_DNA"/>
</dbReference>
<dbReference type="PANTHER" id="PTHR12905">
    <property type="entry name" value="METALLOPHOSPHOESTERASE"/>
    <property type="match status" value="1"/>
</dbReference>
<proteinExistence type="predicted"/>
<dbReference type="PANTHER" id="PTHR12905:SF0">
    <property type="entry name" value="CALCINEURIN-LIKE PHOSPHOESTERASE DOMAIN-CONTAINING PROTEIN"/>
    <property type="match status" value="1"/>
</dbReference>
<feature type="domain" description="Calcineurin-like phosphoesterase" evidence="1">
    <location>
        <begin position="1"/>
        <end position="191"/>
    </location>
</feature>
<dbReference type="Pfam" id="PF00149">
    <property type="entry name" value="Metallophos"/>
    <property type="match status" value="1"/>
</dbReference>
<evidence type="ECO:0000259" key="1">
    <source>
        <dbReference type="Pfam" id="PF00149"/>
    </source>
</evidence>
<dbReference type="Gene3D" id="3.60.21.10">
    <property type="match status" value="1"/>
</dbReference>